<dbReference type="InterPro" id="IPR000914">
    <property type="entry name" value="SBP_5_dom"/>
</dbReference>
<protein>
    <submittedName>
        <fullName evidence="7">Peptide ABC transporter substrate-binding protein</fullName>
    </submittedName>
</protein>
<dbReference type="SUPFAM" id="SSF53850">
    <property type="entry name" value="Periplasmic binding protein-like II"/>
    <property type="match status" value="1"/>
</dbReference>
<gene>
    <name evidence="7" type="ORF">JK636_20960</name>
</gene>
<dbReference type="Gene3D" id="3.90.76.10">
    <property type="entry name" value="Dipeptide-binding Protein, Domain 1"/>
    <property type="match status" value="1"/>
</dbReference>
<evidence type="ECO:0000256" key="5">
    <source>
        <dbReference type="SAM" id="SignalP"/>
    </source>
</evidence>
<evidence type="ECO:0000313" key="7">
    <source>
        <dbReference type="EMBL" id="MBL4938184.1"/>
    </source>
</evidence>
<dbReference type="PROSITE" id="PS51257">
    <property type="entry name" value="PROKAR_LIPOPROTEIN"/>
    <property type="match status" value="1"/>
</dbReference>
<keyword evidence="8" id="KW-1185">Reference proteome</keyword>
<evidence type="ECO:0000256" key="3">
    <source>
        <dbReference type="ARBA" id="ARBA00022448"/>
    </source>
</evidence>
<feature type="signal peptide" evidence="5">
    <location>
        <begin position="1"/>
        <end position="21"/>
    </location>
</feature>
<evidence type="ECO:0000313" key="8">
    <source>
        <dbReference type="Proteomes" id="UP000632377"/>
    </source>
</evidence>
<dbReference type="PANTHER" id="PTHR30290:SF10">
    <property type="entry name" value="PERIPLASMIC OLIGOPEPTIDE-BINDING PROTEIN-RELATED"/>
    <property type="match status" value="1"/>
</dbReference>
<dbReference type="Pfam" id="PF00496">
    <property type="entry name" value="SBP_bac_5"/>
    <property type="match status" value="1"/>
</dbReference>
<comment type="similarity">
    <text evidence="2">Belongs to the bacterial solute-binding protein 5 family.</text>
</comment>
<dbReference type="PIRSF" id="PIRSF002741">
    <property type="entry name" value="MppA"/>
    <property type="match status" value="1"/>
</dbReference>
<dbReference type="Gene3D" id="3.10.105.10">
    <property type="entry name" value="Dipeptide-binding Protein, Domain 3"/>
    <property type="match status" value="1"/>
</dbReference>
<dbReference type="InterPro" id="IPR030678">
    <property type="entry name" value="Peptide/Ni-bd"/>
</dbReference>
<dbReference type="Proteomes" id="UP000632377">
    <property type="component" value="Unassembled WGS sequence"/>
</dbReference>
<comment type="caution">
    <text evidence="7">The sequence shown here is derived from an EMBL/GenBank/DDBJ whole genome shotgun (WGS) entry which is preliminary data.</text>
</comment>
<dbReference type="PANTHER" id="PTHR30290">
    <property type="entry name" value="PERIPLASMIC BINDING COMPONENT OF ABC TRANSPORTER"/>
    <property type="match status" value="1"/>
</dbReference>
<proteinExistence type="inferred from homology"/>
<evidence type="ECO:0000259" key="6">
    <source>
        <dbReference type="Pfam" id="PF00496"/>
    </source>
</evidence>
<comment type="subcellular location">
    <subcellularLocation>
        <location evidence="1">Cell envelope</location>
    </subcellularLocation>
</comment>
<feature type="domain" description="Solute-binding protein family 5" evidence="6">
    <location>
        <begin position="92"/>
        <end position="478"/>
    </location>
</feature>
<evidence type="ECO:0000256" key="1">
    <source>
        <dbReference type="ARBA" id="ARBA00004196"/>
    </source>
</evidence>
<dbReference type="RefSeq" id="WP_202750908.1">
    <property type="nucleotide sequence ID" value="NZ_JAESWC010000018.1"/>
</dbReference>
<organism evidence="7 8">
    <name type="scientific">Clostridium rhizosphaerae</name>
    <dbReference type="NCBI Taxonomy" id="2803861"/>
    <lineage>
        <taxon>Bacteria</taxon>
        <taxon>Bacillati</taxon>
        <taxon>Bacillota</taxon>
        <taxon>Clostridia</taxon>
        <taxon>Eubacteriales</taxon>
        <taxon>Clostridiaceae</taxon>
        <taxon>Clostridium</taxon>
    </lineage>
</organism>
<dbReference type="InterPro" id="IPR039424">
    <property type="entry name" value="SBP_5"/>
</dbReference>
<dbReference type="Gene3D" id="3.40.190.10">
    <property type="entry name" value="Periplasmic binding protein-like II"/>
    <property type="match status" value="1"/>
</dbReference>
<feature type="chain" id="PRO_5046818403" evidence="5">
    <location>
        <begin position="22"/>
        <end position="561"/>
    </location>
</feature>
<evidence type="ECO:0000256" key="2">
    <source>
        <dbReference type="ARBA" id="ARBA00005695"/>
    </source>
</evidence>
<dbReference type="EMBL" id="JAESWC010000018">
    <property type="protein sequence ID" value="MBL4938184.1"/>
    <property type="molecule type" value="Genomic_DNA"/>
</dbReference>
<keyword evidence="3" id="KW-0813">Transport</keyword>
<keyword evidence="4 5" id="KW-0732">Signal</keyword>
<sequence length="561" mass="63502">MKSKKLAAVVMATTVLTSVLAGCSSKPAPTPTGGNTADIDKDQYLNLVLAAEPKTMDISKATDLYSTQVLKEITEGLTRMETDKDGKEFAAPAGAEKWVTSPDGLKWTFTLRDYSWADGQKVKASDYVYSLLRTLDANTASQYAYFLFPIKGAEAYNAGKGKKEDVGVKAVDDKTLEFTLNQPTPYFLLLTNYKTFLPQREDFVKKYGDKYGTELETLPVSGPFKITEWVHQNKVTLEKNDKYWDKDKVKLSKVNYKIIKDENARMNELLNGSLDSSGVRKQEWVDKFTQAGKYNQIGGYDGSIVYQFYNQKSKIFSNAKTRLAMNLALNREDIVKTLYKGLGTPAYGWIPYGIQIGTEEYRKAVGVEPLKAAAEKNKDPKALFIEGMKELGLGEDPSKVTIKMLESGTDAQSKEFAEYYQQAYQKALGVKIDIQYMEWDTFQKKLDAFEYDLAGMAWGEDYNDPMTFMDMWLSNANQVQTGWKNAKYDDLVNKTRTAKDSKERLDLFKQAEQMLVVDEATAAPVTYRKYQTFRAKYVQNLMLVNFGEPELKYAYTQGRGK</sequence>
<accession>A0ABS1TFN6</accession>
<evidence type="ECO:0000256" key="4">
    <source>
        <dbReference type="ARBA" id="ARBA00022729"/>
    </source>
</evidence>
<dbReference type="CDD" id="cd08504">
    <property type="entry name" value="PBP2_OppA"/>
    <property type="match status" value="1"/>
</dbReference>
<reference evidence="7 8" key="1">
    <citation type="submission" date="2021-01" db="EMBL/GenBank/DDBJ databases">
        <title>Genome public.</title>
        <authorList>
            <person name="Liu C."/>
            <person name="Sun Q."/>
        </authorList>
    </citation>
    <scope>NUCLEOTIDE SEQUENCE [LARGE SCALE GENOMIC DNA]</scope>
    <source>
        <strain evidence="7 8">YIM B02515</strain>
    </source>
</reference>
<name>A0ABS1TFN6_9CLOT</name>